<proteinExistence type="predicted"/>
<evidence type="ECO:0000313" key="2">
    <source>
        <dbReference type="Proteomes" id="UP000681722"/>
    </source>
</evidence>
<dbReference type="InterPro" id="IPR036397">
    <property type="entry name" value="RNaseH_sf"/>
</dbReference>
<dbReference type="AlphaFoldDB" id="A0A8S2YIJ7"/>
<dbReference type="Gene3D" id="3.30.420.10">
    <property type="entry name" value="Ribonuclease H-like superfamily/Ribonuclease H"/>
    <property type="match status" value="1"/>
</dbReference>
<dbReference type="PANTHER" id="PTHR47266">
    <property type="entry name" value="ENDONUCLEASE-RELATED"/>
    <property type="match status" value="1"/>
</dbReference>
<dbReference type="OrthoDB" id="8892477at2759"/>
<feature type="non-terminal residue" evidence="1">
    <location>
        <position position="1"/>
    </location>
</feature>
<protein>
    <recommendedName>
        <fullName evidence="3">Integrase catalytic domain-containing protein</fullName>
    </recommendedName>
</protein>
<dbReference type="EMBL" id="CAJOBC010117646">
    <property type="protein sequence ID" value="CAF4559413.1"/>
    <property type="molecule type" value="Genomic_DNA"/>
</dbReference>
<evidence type="ECO:0000313" key="1">
    <source>
        <dbReference type="EMBL" id="CAF4559413.1"/>
    </source>
</evidence>
<accession>A0A8S2YIJ7</accession>
<dbReference type="GO" id="GO:0003676">
    <property type="term" value="F:nucleic acid binding"/>
    <property type="evidence" value="ECO:0007669"/>
    <property type="project" value="InterPro"/>
</dbReference>
<comment type="caution">
    <text evidence="1">The sequence shown here is derived from an EMBL/GenBank/DDBJ whole genome shotgun (WGS) entry which is preliminary data.</text>
</comment>
<gene>
    <name evidence="1" type="ORF">SRO942_LOCUS47314</name>
</gene>
<organism evidence="1 2">
    <name type="scientific">Didymodactylos carnosus</name>
    <dbReference type="NCBI Taxonomy" id="1234261"/>
    <lineage>
        <taxon>Eukaryota</taxon>
        <taxon>Metazoa</taxon>
        <taxon>Spiralia</taxon>
        <taxon>Gnathifera</taxon>
        <taxon>Rotifera</taxon>
        <taxon>Eurotatoria</taxon>
        <taxon>Bdelloidea</taxon>
        <taxon>Philodinida</taxon>
        <taxon>Philodinidae</taxon>
        <taxon>Didymodactylos</taxon>
    </lineage>
</organism>
<name>A0A8S2YIJ7_9BILA</name>
<evidence type="ECO:0008006" key="3">
    <source>
        <dbReference type="Google" id="ProtNLM"/>
    </source>
</evidence>
<dbReference type="InterPro" id="IPR052160">
    <property type="entry name" value="Gypsy_RT_Integrase-like"/>
</dbReference>
<dbReference type="InterPro" id="IPR012337">
    <property type="entry name" value="RNaseH-like_sf"/>
</dbReference>
<reference evidence="1" key="1">
    <citation type="submission" date="2021-02" db="EMBL/GenBank/DDBJ databases">
        <authorList>
            <person name="Nowell W R."/>
        </authorList>
    </citation>
    <scope>NUCLEOTIDE SEQUENCE</scope>
</reference>
<sequence>SCEKCVKFNNRRTKPSGKLHPITAPEGIFETIGVDFWGATPYPSAKGNRYVLVVTDYLSKYVIAKAMPYNTAAATAQFIHCRRCYTEIWCLAKRRYDKGRANPIYHPGDLVFIKRHGQRPKFGELYSGPYKVIQQ</sequence>
<dbReference type="Proteomes" id="UP000681722">
    <property type="component" value="Unassembled WGS sequence"/>
</dbReference>
<dbReference type="SUPFAM" id="SSF53098">
    <property type="entry name" value="Ribonuclease H-like"/>
    <property type="match status" value="1"/>
</dbReference>